<proteinExistence type="predicted"/>
<feature type="compositionally biased region" description="Pro residues" evidence="1">
    <location>
        <begin position="244"/>
        <end position="255"/>
    </location>
</feature>
<keyword evidence="3" id="KW-1185">Reference proteome</keyword>
<dbReference type="EMBL" id="JWZX01002744">
    <property type="protein sequence ID" value="KOO27218.1"/>
    <property type="molecule type" value="Genomic_DNA"/>
</dbReference>
<dbReference type="Proteomes" id="UP000037460">
    <property type="component" value="Unassembled WGS sequence"/>
</dbReference>
<evidence type="ECO:0000313" key="3">
    <source>
        <dbReference type="Proteomes" id="UP000037460"/>
    </source>
</evidence>
<organism evidence="2 3">
    <name type="scientific">Chrysochromulina tobinii</name>
    <dbReference type="NCBI Taxonomy" id="1460289"/>
    <lineage>
        <taxon>Eukaryota</taxon>
        <taxon>Haptista</taxon>
        <taxon>Haptophyta</taxon>
        <taxon>Prymnesiophyceae</taxon>
        <taxon>Prymnesiales</taxon>
        <taxon>Chrysochromulinaceae</taxon>
        <taxon>Chrysochromulina</taxon>
    </lineage>
</organism>
<sequence>MVEMTDAEFDAAERRLLECTDLKAHKALLAELCTSFPAKTWALYQRLRKADISKAAAEVAPPTGLHGASAASVRRAIREAAAVCDALCGLSAALSAASPALTHAVLGKLERARALATSEEWLAAASAAHVAQLVRGAMASEARDGAGRTSWVPMRYGAGAAAGAPTAKAGMVLGSTAMLLSSLPLHAAGPLYGVTAALDTALCEAVARACTMYAAYLGQLADVAETASSAVTGASPVAGSKFGAPPPSRPPPAAPLPATDEVPPLSAAAAELAASESAVPIVCLSSALALKSFVDRLAAGSERGAASAAVPPLKWQHAQCAPTLGAAAAVLGALIERLRWQIVEGSALLTTAPALSLLEATAAVSSDPTGAAGSALAHRPFWHQQRPWRQGQRCSLPMQHAASTLVSLRCHLRGGLAHHDAAEYLYLRTLRRSAQRLLQAYWGPTSPSEAMLGVWARDLKMLLGLVAAEVDVASLAVAPDESSAATKAVRAAEEAANAAAPSSAAEDRPTDVAEERRRLAQLALWLLSLLSLHSAPLSQLVAFLGASPAAETLAREEVEWRQVGRDAIALPSAAAGAVLGSLALPDLHVRPKQYGAETLAGSFAAAATLLEAQAPLQQAACSPLPEPPVWEALLQWKSFPLRAVPHLVRLVLRRLPAMQLAAAAAAAGGASTMPRSAPAAAGAPAPAGDEVVVDGAAELLALLNAVPSAVPSGSGRKAKF</sequence>
<evidence type="ECO:0000313" key="2">
    <source>
        <dbReference type="EMBL" id="KOO27218.1"/>
    </source>
</evidence>
<protein>
    <submittedName>
        <fullName evidence="2">Uncharacterized protein</fullName>
    </submittedName>
</protein>
<reference evidence="3" key="1">
    <citation type="journal article" date="2015" name="PLoS Genet.">
        <title>Genome Sequence and Transcriptome Analyses of Chrysochromulina tobin: Metabolic Tools for Enhanced Algal Fitness in the Prominent Order Prymnesiales (Haptophyceae).</title>
        <authorList>
            <person name="Hovde B.T."/>
            <person name="Deodato C.R."/>
            <person name="Hunsperger H.M."/>
            <person name="Ryken S.A."/>
            <person name="Yost W."/>
            <person name="Jha R.K."/>
            <person name="Patterson J."/>
            <person name="Monnat R.J. Jr."/>
            <person name="Barlow S.B."/>
            <person name="Starkenburg S.R."/>
            <person name="Cattolico R.A."/>
        </authorList>
    </citation>
    <scope>NUCLEOTIDE SEQUENCE</scope>
    <source>
        <strain evidence="3">CCMP291</strain>
    </source>
</reference>
<evidence type="ECO:0000256" key="1">
    <source>
        <dbReference type="SAM" id="MobiDB-lite"/>
    </source>
</evidence>
<accession>A0A0M0JLR9</accession>
<name>A0A0M0JLR9_9EUKA</name>
<dbReference type="AlphaFoldDB" id="A0A0M0JLR9"/>
<feature type="region of interest" description="Disordered" evidence="1">
    <location>
        <begin position="240"/>
        <end position="260"/>
    </location>
</feature>
<gene>
    <name evidence="2" type="ORF">Ctob_003797</name>
</gene>
<comment type="caution">
    <text evidence="2">The sequence shown here is derived from an EMBL/GenBank/DDBJ whole genome shotgun (WGS) entry which is preliminary data.</text>
</comment>